<sequence>MFVSRRAAWFLLSLSFACQGQVGEPTDTASGATSMSSTSSGSSSGSSSTTPTTTSGQNTTVDDGCAAHAIGDWGRCAPGNLAGCEWEASGTNGELLCLAPTSGGLSVCGIRNCIDVCDCFAPPATGTAVPVCAAILGSGANGCALYCAGGQICPDGMKCQSGYCYWED</sequence>
<dbReference type="RefSeq" id="WP_269039633.1">
    <property type="nucleotide sequence ID" value="NZ_CP114040.1"/>
</dbReference>
<evidence type="ECO:0000256" key="2">
    <source>
        <dbReference type="SAM" id="SignalP"/>
    </source>
</evidence>
<feature type="chain" id="PRO_5045976092" evidence="2">
    <location>
        <begin position="21"/>
        <end position="168"/>
    </location>
</feature>
<dbReference type="EMBL" id="CP114040">
    <property type="protein sequence ID" value="WAS97270.1"/>
    <property type="molecule type" value="Genomic_DNA"/>
</dbReference>
<feature type="signal peptide" evidence="2">
    <location>
        <begin position="1"/>
        <end position="20"/>
    </location>
</feature>
<organism evidence="3 4">
    <name type="scientific">Nannocystis punicea</name>
    <dbReference type="NCBI Taxonomy" id="2995304"/>
    <lineage>
        <taxon>Bacteria</taxon>
        <taxon>Pseudomonadati</taxon>
        <taxon>Myxococcota</taxon>
        <taxon>Polyangia</taxon>
        <taxon>Nannocystales</taxon>
        <taxon>Nannocystaceae</taxon>
        <taxon>Nannocystis</taxon>
    </lineage>
</organism>
<keyword evidence="4" id="KW-1185">Reference proteome</keyword>
<evidence type="ECO:0000256" key="1">
    <source>
        <dbReference type="SAM" id="MobiDB-lite"/>
    </source>
</evidence>
<evidence type="ECO:0000313" key="4">
    <source>
        <dbReference type="Proteomes" id="UP001164459"/>
    </source>
</evidence>
<dbReference type="Proteomes" id="UP001164459">
    <property type="component" value="Chromosome"/>
</dbReference>
<reference evidence="3" key="1">
    <citation type="submission" date="2022-11" db="EMBL/GenBank/DDBJ databases">
        <title>Minimal conservation of predation-associated metabolite biosynthetic gene clusters underscores biosynthetic potential of Myxococcota including descriptions for ten novel species: Archangium lansinium sp. nov., Myxococcus landrumus sp. nov., Nannocystis bai.</title>
        <authorList>
            <person name="Ahearne A."/>
            <person name="Stevens C."/>
            <person name="Dowd S."/>
        </authorList>
    </citation>
    <scope>NUCLEOTIDE SEQUENCE</scope>
    <source>
        <strain evidence="3">Fl3</strain>
    </source>
</reference>
<evidence type="ECO:0000313" key="3">
    <source>
        <dbReference type="EMBL" id="WAS97270.1"/>
    </source>
</evidence>
<accession>A0ABY7HDW5</accession>
<proteinExistence type="predicted"/>
<feature type="region of interest" description="Disordered" evidence="1">
    <location>
        <begin position="27"/>
        <end position="58"/>
    </location>
</feature>
<protein>
    <submittedName>
        <fullName evidence="3">Uncharacterized protein</fullName>
    </submittedName>
</protein>
<keyword evidence="2" id="KW-0732">Signal</keyword>
<name>A0ABY7HDW5_9BACT</name>
<gene>
    <name evidence="3" type="ORF">O0S08_14070</name>
</gene>
<dbReference type="PROSITE" id="PS51257">
    <property type="entry name" value="PROKAR_LIPOPROTEIN"/>
    <property type="match status" value="1"/>
</dbReference>